<dbReference type="PROSITE" id="PS51257">
    <property type="entry name" value="PROKAR_LIPOPROTEIN"/>
    <property type="match status" value="1"/>
</dbReference>
<dbReference type="RefSeq" id="WP_011368612.1">
    <property type="nucleotide sequence ID" value="NC_007519.1"/>
</dbReference>
<dbReference type="eggNOG" id="COG1525">
    <property type="taxonomic scope" value="Bacteria"/>
</dbReference>
<evidence type="ECO:0000313" key="3">
    <source>
        <dbReference type="Proteomes" id="UP000002710"/>
    </source>
</evidence>
<gene>
    <name evidence="2" type="ordered locus">Dde_2807</name>
</gene>
<dbReference type="Gene3D" id="2.40.50.90">
    <property type="match status" value="1"/>
</dbReference>
<protein>
    <submittedName>
        <fullName evidence="2">Nuclease (SNase domain-containing protein)</fullName>
    </submittedName>
</protein>
<proteinExistence type="predicted"/>
<dbReference type="KEGG" id="dde:Dde_2807"/>
<dbReference type="Pfam" id="PF00565">
    <property type="entry name" value="SNase"/>
    <property type="match status" value="1"/>
</dbReference>
<dbReference type="PROSITE" id="PS50830">
    <property type="entry name" value="TNASE_3"/>
    <property type="match status" value="1"/>
</dbReference>
<dbReference type="STRING" id="207559.Dde_2807"/>
<keyword evidence="3" id="KW-1185">Reference proteome</keyword>
<dbReference type="HOGENOM" id="CLU_046484_12_1_7"/>
<name>Q30XJ4_OLEA2</name>
<dbReference type="EMBL" id="CP000112">
    <property type="protein sequence ID" value="ABB39602.1"/>
    <property type="molecule type" value="Genomic_DNA"/>
</dbReference>
<dbReference type="InterPro" id="IPR016071">
    <property type="entry name" value="Staphylococal_nuclease_OB-fold"/>
</dbReference>
<sequence>MNKVTTMPITKHKALPLIAYLLFFFLSCSLISPSLIVTAQAREDDDGATPTPSYTSTNVVIVSRVTSVYDGDTFRCDIDGWPAIIGKNIGIRINGIDTPEMRDKRPQVKALAIEARDFVRSRLKEANVIELRNIQRGKYFRIVADVYLDGSVNLAEELIQRGLACEYHGGKKVFDWEK</sequence>
<evidence type="ECO:0000313" key="2">
    <source>
        <dbReference type="EMBL" id="ABB39602.1"/>
    </source>
</evidence>
<dbReference type="Proteomes" id="UP000002710">
    <property type="component" value="Chromosome"/>
</dbReference>
<dbReference type="InterPro" id="IPR035437">
    <property type="entry name" value="SNase_OB-fold_sf"/>
</dbReference>
<organism evidence="2 3">
    <name type="scientific">Oleidesulfovibrio alaskensis (strain ATCC BAA-1058 / DSM 17464 / G20)</name>
    <name type="common">Desulfovibrio alaskensis</name>
    <dbReference type="NCBI Taxonomy" id="207559"/>
    <lineage>
        <taxon>Bacteria</taxon>
        <taxon>Pseudomonadati</taxon>
        <taxon>Thermodesulfobacteriota</taxon>
        <taxon>Desulfovibrionia</taxon>
        <taxon>Desulfovibrionales</taxon>
        <taxon>Desulfovibrionaceae</taxon>
        <taxon>Oleidesulfovibrio</taxon>
    </lineage>
</organism>
<dbReference type="AlphaFoldDB" id="Q30XJ4"/>
<dbReference type="SUPFAM" id="SSF50199">
    <property type="entry name" value="Staphylococcal nuclease"/>
    <property type="match status" value="1"/>
</dbReference>
<reference evidence="2 3" key="1">
    <citation type="journal article" date="2011" name="J. Bacteriol.">
        <title>Complete genome sequence and updated annotation of Desulfovibrio alaskensis G20.</title>
        <authorList>
            <person name="Hauser L.J."/>
            <person name="Land M.L."/>
            <person name="Brown S.D."/>
            <person name="Larimer F."/>
            <person name="Keller K.L."/>
            <person name="Rapp-Giles B.J."/>
            <person name="Price M.N."/>
            <person name="Lin M."/>
            <person name="Bruce D.C."/>
            <person name="Detter J.C."/>
            <person name="Tapia R."/>
            <person name="Han C.S."/>
            <person name="Goodwin L.A."/>
            <person name="Cheng J.F."/>
            <person name="Pitluck S."/>
            <person name="Copeland A."/>
            <person name="Lucas S."/>
            <person name="Nolan M."/>
            <person name="Lapidus A.L."/>
            <person name="Palumbo A.V."/>
            <person name="Wall J.D."/>
        </authorList>
    </citation>
    <scope>NUCLEOTIDE SEQUENCE [LARGE SCALE GENOMIC DNA]</scope>
    <source>
        <strain evidence="3">ATCC BAA 1058 / DSM 17464 / G20</strain>
    </source>
</reference>
<feature type="domain" description="TNase-like" evidence="1">
    <location>
        <begin position="59"/>
        <end position="164"/>
    </location>
</feature>
<accession>Q30XJ4</accession>
<evidence type="ECO:0000259" key="1">
    <source>
        <dbReference type="PROSITE" id="PS50830"/>
    </source>
</evidence>
<dbReference type="SMART" id="SM00318">
    <property type="entry name" value="SNc"/>
    <property type="match status" value="1"/>
</dbReference>